<feature type="transmembrane region" description="Helical" evidence="6">
    <location>
        <begin position="141"/>
        <end position="162"/>
    </location>
</feature>
<dbReference type="Proteomes" id="UP000233524">
    <property type="component" value="Unassembled WGS sequence"/>
</dbReference>
<feature type="transmembrane region" description="Helical" evidence="6">
    <location>
        <begin position="296"/>
        <end position="313"/>
    </location>
</feature>
<sequence>MVLHFQESQQLGPPESRPRLLRRVQTSSLSDKPRLRHKAHLTRASIVFYSSILHPVSSEFRPFSFAMATPTVAESATGTTTTSTPSCTTAVPGKYGAVPIDACNSYYLFEPNFAGNVAFAVMLGLTTAIHIVQAAVYKKKYCWVLIMGCAWESSAFVLRAAGAHNQQQLTFVVLGTLLLLLAPLWINAFLYMTVARLIHYMLPSQKVLGFRASLLTKLFVWLDILSFLVQGAGGSLLSNQDEGGLAIVRAGQKVYMVGVGIQALFIIAFSVLTIAFYRKLDAEAHRDRPISLTKKLLWVLLADFIFILIRIIFRLVEFIPGANEDNPILQSEYYVFFLDGFPVFLGFLLLNIIHPGLVLRGPDSEFPRISRKEKKALKREKKEAKKQLKAEKKQRKAEHREGRHGWQQVSPEDIELREADNSSAWLTEQDYPNYDQSWRENHSRV</sequence>
<evidence type="ECO:0000256" key="4">
    <source>
        <dbReference type="ARBA" id="ARBA00023136"/>
    </source>
</evidence>
<organism evidence="7 8">
    <name type="scientific">Lomentospora prolificans</name>
    <dbReference type="NCBI Taxonomy" id="41688"/>
    <lineage>
        <taxon>Eukaryota</taxon>
        <taxon>Fungi</taxon>
        <taxon>Dikarya</taxon>
        <taxon>Ascomycota</taxon>
        <taxon>Pezizomycotina</taxon>
        <taxon>Sordariomycetes</taxon>
        <taxon>Hypocreomycetidae</taxon>
        <taxon>Microascales</taxon>
        <taxon>Microascaceae</taxon>
        <taxon>Lomentospora</taxon>
    </lineage>
</organism>
<dbReference type="InterPro" id="IPR007568">
    <property type="entry name" value="RTA1"/>
</dbReference>
<evidence type="ECO:0000256" key="6">
    <source>
        <dbReference type="SAM" id="Phobius"/>
    </source>
</evidence>
<evidence type="ECO:0008006" key="9">
    <source>
        <dbReference type="Google" id="ProtNLM"/>
    </source>
</evidence>
<dbReference type="GO" id="GO:0016020">
    <property type="term" value="C:membrane"/>
    <property type="evidence" value="ECO:0007669"/>
    <property type="project" value="UniProtKB-SubCell"/>
</dbReference>
<dbReference type="STRING" id="41688.A0A2N3NA21"/>
<dbReference type="VEuPathDB" id="FungiDB:jhhlp_003878"/>
<keyword evidence="3 6" id="KW-1133">Transmembrane helix</keyword>
<feature type="transmembrane region" description="Helical" evidence="6">
    <location>
        <begin position="214"/>
        <end position="234"/>
    </location>
</feature>
<evidence type="ECO:0000313" key="7">
    <source>
        <dbReference type="EMBL" id="PKS09264.1"/>
    </source>
</evidence>
<evidence type="ECO:0000313" key="8">
    <source>
        <dbReference type="Proteomes" id="UP000233524"/>
    </source>
</evidence>
<dbReference type="AlphaFoldDB" id="A0A2N3NA21"/>
<feature type="transmembrane region" description="Helical" evidence="6">
    <location>
        <begin position="168"/>
        <end position="193"/>
    </location>
</feature>
<comment type="subcellular location">
    <subcellularLocation>
        <location evidence="1">Membrane</location>
        <topology evidence="1">Multi-pass membrane protein</topology>
    </subcellularLocation>
</comment>
<dbReference type="EMBL" id="NLAX01000010">
    <property type="protein sequence ID" value="PKS09264.1"/>
    <property type="molecule type" value="Genomic_DNA"/>
</dbReference>
<evidence type="ECO:0000256" key="2">
    <source>
        <dbReference type="ARBA" id="ARBA00022692"/>
    </source>
</evidence>
<evidence type="ECO:0000256" key="5">
    <source>
        <dbReference type="SAM" id="MobiDB-lite"/>
    </source>
</evidence>
<keyword evidence="2 6" id="KW-0812">Transmembrane</keyword>
<dbReference type="Pfam" id="PF04479">
    <property type="entry name" value="RTA1"/>
    <property type="match status" value="1"/>
</dbReference>
<comment type="caution">
    <text evidence="7">The sequence shown here is derived from an EMBL/GenBank/DDBJ whole genome shotgun (WGS) entry which is preliminary data.</text>
</comment>
<evidence type="ECO:0000256" key="1">
    <source>
        <dbReference type="ARBA" id="ARBA00004141"/>
    </source>
</evidence>
<name>A0A2N3NA21_9PEZI</name>
<feature type="transmembrane region" description="Helical" evidence="6">
    <location>
        <begin position="113"/>
        <end position="132"/>
    </location>
</feature>
<dbReference type="PANTHER" id="PTHR31465">
    <property type="entry name" value="PROTEIN RTA1-RELATED"/>
    <property type="match status" value="1"/>
</dbReference>
<keyword evidence="4 6" id="KW-0472">Membrane</keyword>
<dbReference type="InParanoid" id="A0A2N3NA21"/>
<dbReference type="PANTHER" id="PTHR31465:SF15">
    <property type="entry name" value="LIPID TRANSPORTER ATNI-RELATED"/>
    <property type="match status" value="1"/>
</dbReference>
<feature type="compositionally biased region" description="Basic and acidic residues" evidence="5">
    <location>
        <begin position="380"/>
        <end position="391"/>
    </location>
</feature>
<feature type="transmembrane region" description="Helical" evidence="6">
    <location>
        <begin position="254"/>
        <end position="276"/>
    </location>
</feature>
<proteinExistence type="predicted"/>
<reference evidence="7 8" key="1">
    <citation type="journal article" date="2017" name="G3 (Bethesda)">
        <title>First Draft Genome Sequence of the Pathogenic Fungus Lomentospora prolificans (Formerly Scedosporium prolificans).</title>
        <authorList>
            <person name="Luo R."/>
            <person name="Zimin A."/>
            <person name="Workman R."/>
            <person name="Fan Y."/>
            <person name="Pertea G."/>
            <person name="Grossman N."/>
            <person name="Wear M.P."/>
            <person name="Jia B."/>
            <person name="Miller H."/>
            <person name="Casadevall A."/>
            <person name="Timp W."/>
            <person name="Zhang S.X."/>
            <person name="Salzberg S.L."/>
        </authorList>
    </citation>
    <scope>NUCLEOTIDE SEQUENCE [LARGE SCALE GENOMIC DNA]</scope>
    <source>
        <strain evidence="7 8">JHH-5317</strain>
    </source>
</reference>
<feature type="transmembrane region" description="Helical" evidence="6">
    <location>
        <begin position="333"/>
        <end position="353"/>
    </location>
</feature>
<protein>
    <recommendedName>
        <fullName evidence="9">RTA1 domain protein</fullName>
    </recommendedName>
</protein>
<gene>
    <name evidence="7" type="ORF">jhhlp_003878</name>
</gene>
<dbReference type="OrthoDB" id="5384040at2759"/>
<keyword evidence="8" id="KW-1185">Reference proteome</keyword>
<feature type="region of interest" description="Disordered" evidence="5">
    <location>
        <begin position="371"/>
        <end position="414"/>
    </location>
</feature>
<accession>A0A2N3NA21</accession>
<evidence type="ECO:0000256" key="3">
    <source>
        <dbReference type="ARBA" id="ARBA00022989"/>
    </source>
</evidence>